<keyword evidence="4" id="KW-1185">Reference proteome</keyword>
<dbReference type="InterPro" id="IPR051465">
    <property type="entry name" value="Cell_Envelope_Struct_Comp"/>
</dbReference>
<dbReference type="OrthoDB" id="5845122at2"/>
<dbReference type="EMBL" id="RHHR01000019">
    <property type="protein sequence ID" value="RNB73396.1"/>
    <property type="molecule type" value="Genomic_DNA"/>
</dbReference>
<feature type="domain" description="SLH" evidence="2">
    <location>
        <begin position="88"/>
        <end position="150"/>
    </location>
</feature>
<accession>A0A3M8CCF8</accession>
<dbReference type="AlphaFoldDB" id="A0A3M8CCF8"/>
<dbReference type="RefSeq" id="WP_122909390.1">
    <property type="nucleotide sequence ID" value="NZ_CBCSBE010000012.1"/>
</dbReference>
<feature type="chain" id="PRO_5018029830" evidence="1">
    <location>
        <begin position="24"/>
        <end position="416"/>
    </location>
</feature>
<reference evidence="3 4" key="1">
    <citation type="submission" date="2018-10" db="EMBL/GenBank/DDBJ databases">
        <title>Phylogenomics of Brevibacillus.</title>
        <authorList>
            <person name="Dunlap C."/>
        </authorList>
    </citation>
    <scope>NUCLEOTIDE SEQUENCE [LARGE SCALE GENOMIC DNA]</scope>
    <source>
        <strain evidence="3 4">JCM 12215</strain>
    </source>
</reference>
<name>A0A3M8CCF8_9BACL</name>
<evidence type="ECO:0000256" key="1">
    <source>
        <dbReference type="SAM" id="SignalP"/>
    </source>
</evidence>
<gene>
    <name evidence="3" type="ORF">EDM52_12925</name>
</gene>
<proteinExistence type="predicted"/>
<comment type="caution">
    <text evidence="3">The sequence shown here is derived from an EMBL/GenBank/DDBJ whole genome shotgun (WGS) entry which is preliminary data.</text>
</comment>
<evidence type="ECO:0000313" key="4">
    <source>
        <dbReference type="Proteomes" id="UP000282028"/>
    </source>
</evidence>
<sequence length="416" mass="47163">MKRAISFLLAVMMVFTIVPFVSAATPSFSDVPRNHWAYKAITEMAEKGIIVGYNDKKFRPNNLVTRAEFAKIMIAAADVDIDKRNITQTFQDVPRSHWSFYYVEYAKPYLTGYKSGNRYTYKPDQPAVREDIAVAMVRLLGYDKKEKADLNVLKKFRDDDKISTNLRSYIAIAIQTNLMQGSDNRFRPLDAITRAEAASLLHRALIEKKDNEETKVVFPNPVPEPPKPEKPELPASVSDNFSNTELKNWQSDKATGVWGVINKQVTAITTDDDIEHFFLPLIWKESTKPEKYELTVDVNPSGTNGLGGLFFNGKDDKAHVVYVQKDRVVLGKVNDVEDDEVDVIASGNYKLKSTNRLKVVVNKTTVSIYMNDQFLFSQQQVKQEGTKLGLYLQAEATKGAPRNMTYLDNFNFKAVE</sequence>
<keyword evidence="1" id="KW-0732">Signal</keyword>
<dbReference type="PANTHER" id="PTHR43308">
    <property type="entry name" value="OUTER MEMBRANE PROTEIN ALPHA-RELATED"/>
    <property type="match status" value="1"/>
</dbReference>
<feature type="domain" description="SLH" evidence="2">
    <location>
        <begin position="24"/>
        <end position="87"/>
    </location>
</feature>
<dbReference type="PROSITE" id="PS51272">
    <property type="entry name" value="SLH"/>
    <property type="match status" value="3"/>
</dbReference>
<dbReference type="Gene3D" id="2.60.120.560">
    <property type="entry name" value="Exo-inulinase, domain 1"/>
    <property type="match status" value="1"/>
</dbReference>
<dbReference type="Proteomes" id="UP000282028">
    <property type="component" value="Unassembled WGS sequence"/>
</dbReference>
<protein>
    <submittedName>
        <fullName evidence="3">S-layer homology domain-containing protein</fullName>
    </submittedName>
</protein>
<evidence type="ECO:0000259" key="2">
    <source>
        <dbReference type="PROSITE" id="PS51272"/>
    </source>
</evidence>
<feature type="signal peptide" evidence="1">
    <location>
        <begin position="1"/>
        <end position="23"/>
    </location>
</feature>
<feature type="domain" description="SLH" evidence="2">
    <location>
        <begin position="153"/>
        <end position="215"/>
    </location>
</feature>
<organism evidence="3 4">
    <name type="scientific">Brevibacillus invocatus</name>
    <dbReference type="NCBI Taxonomy" id="173959"/>
    <lineage>
        <taxon>Bacteria</taxon>
        <taxon>Bacillati</taxon>
        <taxon>Bacillota</taxon>
        <taxon>Bacilli</taxon>
        <taxon>Bacillales</taxon>
        <taxon>Paenibacillaceae</taxon>
        <taxon>Brevibacillus</taxon>
    </lineage>
</organism>
<dbReference type="Pfam" id="PF00395">
    <property type="entry name" value="SLH"/>
    <property type="match status" value="2"/>
</dbReference>
<dbReference type="InterPro" id="IPR001119">
    <property type="entry name" value="SLH_dom"/>
</dbReference>
<evidence type="ECO:0000313" key="3">
    <source>
        <dbReference type="EMBL" id="RNB73396.1"/>
    </source>
</evidence>